<dbReference type="InterPro" id="IPR036987">
    <property type="entry name" value="SRA-YDG_sf"/>
</dbReference>
<dbReference type="GO" id="GO:0044027">
    <property type="term" value="P:negative regulation of gene expression via chromosomal CpG island methylation"/>
    <property type="evidence" value="ECO:0007669"/>
    <property type="project" value="TreeGrafter"/>
</dbReference>
<dbReference type="OrthoDB" id="2270193at2759"/>
<dbReference type="GO" id="GO:0061630">
    <property type="term" value="F:ubiquitin protein ligase activity"/>
    <property type="evidence" value="ECO:0007669"/>
    <property type="project" value="TreeGrafter"/>
</dbReference>
<dbReference type="InterPro" id="IPR045134">
    <property type="entry name" value="UHRF1/2-like"/>
</dbReference>
<sequence>MTTPTPVPGPQGVIAPVPDGNTIPEADVGGVGAGDDEQQAPPVAAPAAVVTVTVTPASVAAPVAAPAAAPAATVVVPPALVVAPAAPAAAATYYDPRIWGFGGIMYGVVLRPGRHNASSLRLNPRLRQLPASTVGHNGLQLGAWYPYQIVALFHGAHGVSQAGVHGDRNHGVYSIVLSDTYWRFDLDCGDIIYYSGPGSQRNTDPLNLHNSRAMGYLQHSTRSQNSIRVFRSASRRSHHSPSVGMRYDGLYRIVQEEHPAQLNANGGLYIRFILQREAGQEALASICARSPSGQQVQDYGRIRF</sequence>
<accession>A0A423WED0</accession>
<dbReference type="PROSITE" id="PS51015">
    <property type="entry name" value="YDG"/>
    <property type="match status" value="1"/>
</dbReference>
<proteinExistence type="predicted"/>
<evidence type="ECO:0000256" key="2">
    <source>
        <dbReference type="PROSITE-ProRule" id="PRU00358"/>
    </source>
</evidence>
<keyword evidence="6" id="KW-1185">Reference proteome</keyword>
<organism evidence="5 6">
    <name type="scientific">Cytospora chrysosperma</name>
    <name type="common">Cytospora canker fungus</name>
    <name type="synonym">Sphaeria chrysosperma</name>
    <dbReference type="NCBI Taxonomy" id="252740"/>
    <lineage>
        <taxon>Eukaryota</taxon>
        <taxon>Fungi</taxon>
        <taxon>Dikarya</taxon>
        <taxon>Ascomycota</taxon>
        <taxon>Pezizomycotina</taxon>
        <taxon>Sordariomycetes</taxon>
        <taxon>Sordariomycetidae</taxon>
        <taxon>Diaporthales</taxon>
        <taxon>Cytosporaceae</taxon>
        <taxon>Cytospora</taxon>
    </lineage>
</organism>
<dbReference type="SUPFAM" id="SSF88697">
    <property type="entry name" value="PUA domain-like"/>
    <property type="match status" value="1"/>
</dbReference>
<evidence type="ECO:0000313" key="6">
    <source>
        <dbReference type="Proteomes" id="UP000284375"/>
    </source>
</evidence>
<feature type="region of interest" description="Disordered" evidence="3">
    <location>
        <begin position="1"/>
        <end position="21"/>
    </location>
</feature>
<dbReference type="GO" id="GO:0016567">
    <property type="term" value="P:protein ubiquitination"/>
    <property type="evidence" value="ECO:0007669"/>
    <property type="project" value="TreeGrafter"/>
</dbReference>
<dbReference type="GO" id="GO:0005634">
    <property type="term" value="C:nucleus"/>
    <property type="evidence" value="ECO:0007669"/>
    <property type="project" value="UniProtKB-SubCell"/>
</dbReference>
<gene>
    <name evidence="5" type="ORF">VSDG_02087</name>
</gene>
<comment type="subcellular location">
    <subcellularLocation>
        <location evidence="2">Nucleus</location>
    </subcellularLocation>
</comment>
<dbReference type="STRING" id="252740.A0A423WED0"/>
<evidence type="ECO:0000313" key="5">
    <source>
        <dbReference type="EMBL" id="ROW01742.1"/>
    </source>
</evidence>
<protein>
    <recommendedName>
        <fullName evidence="4">YDG domain-containing protein</fullName>
    </recommendedName>
</protein>
<dbReference type="InterPro" id="IPR003105">
    <property type="entry name" value="SRA_YDG"/>
</dbReference>
<dbReference type="InterPro" id="IPR015947">
    <property type="entry name" value="PUA-like_sf"/>
</dbReference>
<comment type="caution">
    <text evidence="5">The sequence shown here is derived from an EMBL/GenBank/DDBJ whole genome shotgun (WGS) entry which is preliminary data.</text>
</comment>
<dbReference type="Gene3D" id="2.30.280.10">
    <property type="entry name" value="SRA-YDG"/>
    <property type="match status" value="1"/>
</dbReference>
<keyword evidence="1 2" id="KW-0539">Nucleus</keyword>
<reference evidence="5 6" key="1">
    <citation type="submission" date="2015-09" db="EMBL/GenBank/DDBJ databases">
        <title>Host preference determinants of Valsa canker pathogens revealed by comparative genomics.</title>
        <authorList>
            <person name="Yin Z."/>
            <person name="Huang L."/>
        </authorList>
    </citation>
    <scope>NUCLEOTIDE SEQUENCE [LARGE SCALE GENOMIC DNA]</scope>
    <source>
        <strain evidence="5 6">YSFL</strain>
    </source>
</reference>
<dbReference type="Proteomes" id="UP000284375">
    <property type="component" value="Unassembled WGS sequence"/>
</dbReference>
<dbReference type="Pfam" id="PF02182">
    <property type="entry name" value="SAD_SRA"/>
    <property type="match status" value="1"/>
</dbReference>
<evidence type="ECO:0000256" key="1">
    <source>
        <dbReference type="ARBA" id="ARBA00023242"/>
    </source>
</evidence>
<dbReference type="EMBL" id="LJZO01000006">
    <property type="protein sequence ID" value="ROW01742.1"/>
    <property type="molecule type" value="Genomic_DNA"/>
</dbReference>
<dbReference type="SMART" id="SM00466">
    <property type="entry name" value="SRA"/>
    <property type="match status" value="1"/>
</dbReference>
<name>A0A423WED0_CYTCH</name>
<feature type="domain" description="YDG" evidence="4">
    <location>
        <begin position="134"/>
        <end position="276"/>
    </location>
</feature>
<evidence type="ECO:0000259" key="4">
    <source>
        <dbReference type="PROSITE" id="PS51015"/>
    </source>
</evidence>
<dbReference type="PANTHER" id="PTHR14140">
    <property type="entry name" value="E3 UBIQUITIN-PROTEIN LIGASE UHRF-RELATED"/>
    <property type="match status" value="1"/>
</dbReference>
<evidence type="ECO:0000256" key="3">
    <source>
        <dbReference type="SAM" id="MobiDB-lite"/>
    </source>
</evidence>
<dbReference type="PANTHER" id="PTHR14140:SF27">
    <property type="entry name" value="OS04G0289800 PROTEIN"/>
    <property type="match status" value="1"/>
</dbReference>
<dbReference type="AlphaFoldDB" id="A0A423WED0"/>